<evidence type="ECO:0008006" key="3">
    <source>
        <dbReference type="Google" id="ProtNLM"/>
    </source>
</evidence>
<sequence length="72" mass="8495">MHCEFLPPYLPDLNPIELACSAMKYHLCRNGEYMRMAMTEMSDDEIYITLLRVLQMITPQDAFGWYLHCGYV</sequence>
<dbReference type="InParanoid" id="A0A0C3DF21"/>
<dbReference type="OrthoDB" id="2266637at2759"/>
<reference evidence="1 2" key="1">
    <citation type="submission" date="2014-04" db="EMBL/GenBank/DDBJ databases">
        <authorList>
            <consortium name="DOE Joint Genome Institute"/>
            <person name="Kuo A."/>
            <person name="Kohler A."/>
            <person name="Nagy L.G."/>
            <person name="Floudas D."/>
            <person name="Copeland A."/>
            <person name="Barry K.W."/>
            <person name="Cichocki N."/>
            <person name="Veneault-Fourrey C."/>
            <person name="LaButti K."/>
            <person name="Lindquist E.A."/>
            <person name="Lipzen A."/>
            <person name="Lundell T."/>
            <person name="Morin E."/>
            <person name="Murat C."/>
            <person name="Sun H."/>
            <person name="Tunlid A."/>
            <person name="Henrissat B."/>
            <person name="Grigoriev I.V."/>
            <person name="Hibbett D.S."/>
            <person name="Martin F."/>
            <person name="Nordberg H.P."/>
            <person name="Cantor M.N."/>
            <person name="Hua S.X."/>
        </authorList>
    </citation>
    <scope>NUCLEOTIDE SEQUENCE [LARGE SCALE GENOMIC DNA]</scope>
    <source>
        <strain evidence="1 2">Foug A</strain>
    </source>
</reference>
<organism evidence="1 2">
    <name type="scientific">Scleroderma citrinum Foug A</name>
    <dbReference type="NCBI Taxonomy" id="1036808"/>
    <lineage>
        <taxon>Eukaryota</taxon>
        <taxon>Fungi</taxon>
        <taxon>Dikarya</taxon>
        <taxon>Basidiomycota</taxon>
        <taxon>Agaricomycotina</taxon>
        <taxon>Agaricomycetes</taxon>
        <taxon>Agaricomycetidae</taxon>
        <taxon>Boletales</taxon>
        <taxon>Sclerodermatineae</taxon>
        <taxon>Sclerodermataceae</taxon>
        <taxon>Scleroderma</taxon>
    </lineage>
</organism>
<evidence type="ECO:0000313" key="1">
    <source>
        <dbReference type="EMBL" id="KIM54661.1"/>
    </source>
</evidence>
<name>A0A0C3DF21_9AGAM</name>
<accession>A0A0C3DF21</accession>
<dbReference type="HOGENOM" id="CLU_056788_12_1_1"/>
<keyword evidence="2" id="KW-1185">Reference proteome</keyword>
<proteinExistence type="predicted"/>
<dbReference type="GO" id="GO:0003676">
    <property type="term" value="F:nucleic acid binding"/>
    <property type="evidence" value="ECO:0007669"/>
    <property type="project" value="InterPro"/>
</dbReference>
<dbReference type="STRING" id="1036808.A0A0C3DF21"/>
<reference evidence="2" key="2">
    <citation type="submission" date="2015-01" db="EMBL/GenBank/DDBJ databases">
        <title>Evolutionary Origins and Diversification of the Mycorrhizal Mutualists.</title>
        <authorList>
            <consortium name="DOE Joint Genome Institute"/>
            <consortium name="Mycorrhizal Genomics Consortium"/>
            <person name="Kohler A."/>
            <person name="Kuo A."/>
            <person name="Nagy L.G."/>
            <person name="Floudas D."/>
            <person name="Copeland A."/>
            <person name="Barry K.W."/>
            <person name="Cichocki N."/>
            <person name="Veneault-Fourrey C."/>
            <person name="LaButti K."/>
            <person name="Lindquist E.A."/>
            <person name="Lipzen A."/>
            <person name="Lundell T."/>
            <person name="Morin E."/>
            <person name="Murat C."/>
            <person name="Riley R."/>
            <person name="Ohm R."/>
            <person name="Sun H."/>
            <person name="Tunlid A."/>
            <person name="Henrissat B."/>
            <person name="Grigoriev I.V."/>
            <person name="Hibbett D.S."/>
            <person name="Martin F."/>
        </authorList>
    </citation>
    <scope>NUCLEOTIDE SEQUENCE [LARGE SCALE GENOMIC DNA]</scope>
    <source>
        <strain evidence="2">Foug A</strain>
    </source>
</reference>
<dbReference type="AlphaFoldDB" id="A0A0C3DF21"/>
<dbReference type="EMBL" id="KN822150">
    <property type="protein sequence ID" value="KIM54661.1"/>
    <property type="molecule type" value="Genomic_DNA"/>
</dbReference>
<dbReference type="InterPro" id="IPR036397">
    <property type="entry name" value="RNaseH_sf"/>
</dbReference>
<protein>
    <recommendedName>
        <fullName evidence="3">Tc1-like transposase DDE domain-containing protein</fullName>
    </recommendedName>
</protein>
<evidence type="ECO:0000313" key="2">
    <source>
        <dbReference type="Proteomes" id="UP000053989"/>
    </source>
</evidence>
<dbReference type="Gene3D" id="3.30.420.10">
    <property type="entry name" value="Ribonuclease H-like superfamily/Ribonuclease H"/>
    <property type="match status" value="1"/>
</dbReference>
<gene>
    <name evidence="1" type="ORF">SCLCIDRAFT_136397</name>
</gene>
<dbReference type="Proteomes" id="UP000053989">
    <property type="component" value="Unassembled WGS sequence"/>
</dbReference>